<sequence length="332" mass="36879">MGGCLSTNRGQGSRSSSGSSQQENLPLSERPNKPLKRPKEWTHDPEKDGPVPSITSLQKEREDFWYTRVTGRAEVWAAIRKVCEMLMANDSDEQLKTARQILISSEITMPTGTFDDRGAYDGAGNNYLVPRHIISNPINVREASPPRESIDSWQSSETGKSSMSEELATGKITCVSYMVRFRVHNNGAGKDYTIRVWGDEKLRRPVKRLLKQLDLAPEDYKAYVLVDGRLFDLKKTLMDPSQPTWLANRVIQVMLRPTALPEPSPPDASDNRLQVFPPPPPQPGTLSVPLESGTTRHSEENAPGPSRRGLSADSESSKDSQTPTLVSDPKTI</sequence>
<feature type="compositionally biased region" description="Polar residues" evidence="1">
    <location>
        <begin position="151"/>
        <end position="164"/>
    </location>
</feature>
<evidence type="ECO:0000313" key="3">
    <source>
        <dbReference type="EMBL" id="KAK6335231.1"/>
    </source>
</evidence>
<accession>A0AAN8REP5</accession>
<dbReference type="InterPro" id="IPR038169">
    <property type="entry name" value="DC-UbP/UBTD2_N_sf"/>
</dbReference>
<feature type="region of interest" description="Disordered" evidence="1">
    <location>
        <begin position="258"/>
        <end position="332"/>
    </location>
</feature>
<gene>
    <name evidence="3" type="ORF">TWF718_010666</name>
</gene>
<dbReference type="EMBL" id="JAVHNR010000008">
    <property type="protein sequence ID" value="KAK6335231.1"/>
    <property type="molecule type" value="Genomic_DNA"/>
</dbReference>
<feature type="region of interest" description="Disordered" evidence="1">
    <location>
        <begin position="141"/>
        <end position="164"/>
    </location>
</feature>
<dbReference type="PANTHER" id="PTHR13609">
    <property type="entry name" value="UBIQUITIN DOMAIN CONTAINING 1 PROTEIN-RELATED"/>
    <property type="match status" value="1"/>
</dbReference>
<evidence type="ECO:0000256" key="1">
    <source>
        <dbReference type="SAM" id="MobiDB-lite"/>
    </source>
</evidence>
<name>A0AAN8REP5_9PEZI</name>
<feature type="domain" description="DC-UbP/UBTD2 N-terminal" evidence="2">
    <location>
        <begin position="32"/>
        <end position="142"/>
    </location>
</feature>
<dbReference type="AlphaFoldDB" id="A0AAN8REP5"/>
<reference evidence="3 4" key="1">
    <citation type="submission" date="2019-10" db="EMBL/GenBank/DDBJ databases">
        <authorList>
            <person name="Palmer J.M."/>
        </authorList>
    </citation>
    <scope>NUCLEOTIDE SEQUENCE [LARGE SCALE GENOMIC DNA]</scope>
    <source>
        <strain evidence="3 4">TWF718</strain>
    </source>
</reference>
<dbReference type="InterPro" id="IPR039869">
    <property type="entry name" value="UBTD1/2"/>
</dbReference>
<feature type="region of interest" description="Disordered" evidence="1">
    <location>
        <begin position="1"/>
        <end position="55"/>
    </location>
</feature>
<feature type="compositionally biased region" description="Basic and acidic residues" evidence="1">
    <location>
        <begin position="37"/>
        <end position="49"/>
    </location>
</feature>
<organism evidence="3 4">
    <name type="scientific">Orbilia javanica</name>
    <dbReference type="NCBI Taxonomy" id="47235"/>
    <lineage>
        <taxon>Eukaryota</taxon>
        <taxon>Fungi</taxon>
        <taxon>Dikarya</taxon>
        <taxon>Ascomycota</taxon>
        <taxon>Pezizomycotina</taxon>
        <taxon>Orbiliomycetes</taxon>
        <taxon>Orbiliales</taxon>
        <taxon>Orbiliaceae</taxon>
        <taxon>Orbilia</taxon>
    </lineage>
</organism>
<dbReference type="Gene3D" id="1.20.225.20">
    <property type="entry name" value="Ub domain-containing protein, DC-UbP/UBTD2, N-terminal domain"/>
    <property type="match status" value="1"/>
</dbReference>
<protein>
    <recommendedName>
        <fullName evidence="2">DC-UbP/UBTD2 N-terminal domain-containing protein</fullName>
    </recommendedName>
</protein>
<keyword evidence="4" id="KW-1185">Reference proteome</keyword>
<dbReference type="Proteomes" id="UP001313282">
    <property type="component" value="Unassembled WGS sequence"/>
</dbReference>
<dbReference type="Pfam" id="PF16455">
    <property type="entry name" value="UBD"/>
    <property type="match status" value="1"/>
</dbReference>
<evidence type="ECO:0000259" key="2">
    <source>
        <dbReference type="Pfam" id="PF16455"/>
    </source>
</evidence>
<proteinExistence type="predicted"/>
<evidence type="ECO:0000313" key="4">
    <source>
        <dbReference type="Proteomes" id="UP001313282"/>
    </source>
</evidence>
<feature type="compositionally biased region" description="Low complexity" evidence="1">
    <location>
        <begin position="9"/>
        <end position="22"/>
    </location>
</feature>
<dbReference type="InterPro" id="IPR032752">
    <property type="entry name" value="DC-UbP/UBTD2_N"/>
</dbReference>
<comment type="caution">
    <text evidence="3">The sequence shown here is derived from an EMBL/GenBank/DDBJ whole genome shotgun (WGS) entry which is preliminary data.</text>
</comment>